<protein>
    <submittedName>
        <fullName evidence="2">Uncharacterized protein</fullName>
    </submittedName>
</protein>
<evidence type="ECO:0000256" key="1">
    <source>
        <dbReference type="SAM" id="Phobius"/>
    </source>
</evidence>
<dbReference type="Proteomes" id="UP000315914">
    <property type="component" value="Unassembled WGS sequence"/>
</dbReference>
<accession>A0A560KL50</accession>
<comment type="caution">
    <text evidence="2">The sequence shown here is derived from an EMBL/GenBank/DDBJ whole genome shotgun (WGS) entry which is preliminary data.</text>
</comment>
<proteinExistence type="predicted"/>
<keyword evidence="3" id="KW-1185">Reference proteome</keyword>
<name>A0A560KL50_9BRAD</name>
<gene>
    <name evidence="2" type="ORF">FBZ95_101377</name>
</gene>
<evidence type="ECO:0000313" key="3">
    <source>
        <dbReference type="Proteomes" id="UP000315914"/>
    </source>
</evidence>
<keyword evidence="1" id="KW-0472">Membrane</keyword>
<sequence length="76" mass="7854">MGVTFYRRFVVVPHDAGMRELFDIIRANPWPFGAGLFVVILMIIAENFGRGIQGDGGAGDLPDLDGGGGCGDGGGG</sequence>
<reference evidence="2 3" key="1">
    <citation type="submission" date="2019-06" db="EMBL/GenBank/DDBJ databases">
        <title>Genomic Encyclopedia of Type Strains, Phase IV (KMG-V): Genome sequencing to study the core and pangenomes of soil and plant-associated prokaryotes.</title>
        <authorList>
            <person name="Whitman W."/>
        </authorList>
    </citation>
    <scope>NUCLEOTIDE SEQUENCE [LARGE SCALE GENOMIC DNA]</scope>
    <source>
        <strain evidence="2 3">BR 10556</strain>
    </source>
</reference>
<feature type="transmembrane region" description="Helical" evidence="1">
    <location>
        <begin position="27"/>
        <end position="45"/>
    </location>
</feature>
<keyword evidence="1" id="KW-0812">Transmembrane</keyword>
<keyword evidence="1" id="KW-1133">Transmembrane helix</keyword>
<dbReference type="AlphaFoldDB" id="A0A560KL50"/>
<dbReference type="EMBL" id="VITW01000001">
    <property type="protein sequence ID" value="TWB83936.1"/>
    <property type="molecule type" value="Genomic_DNA"/>
</dbReference>
<organism evidence="2 3">
    <name type="scientific">Bradyrhizobium sacchari</name>
    <dbReference type="NCBI Taxonomy" id="1399419"/>
    <lineage>
        <taxon>Bacteria</taxon>
        <taxon>Pseudomonadati</taxon>
        <taxon>Pseudomonadota</taxon>
        <taxon>Alphaproteobacteria</taxon>
        <taxon>Hyphomicrobiales</taxon>
        <taxon>Nitrobacteraceae</taxon>
        <taxon>Bradyrhizobium</taxon>
    </lineage>
</organism>
<evidence type="ECO:0000313" key="2">
    <source>
        <dbReference type="EMBL" id="TWB83936.1"/>
    </source>
</evidence>